<organism evidence="1">
    <name type="scientific">Pithovirus LCPAC304</name>
    <dbReference type="NCBI Taxonomy" id="2506594"/>
    <lineage>
        <taxon>Viruses</taxon>
        <taxon>Pithoviruses</taxon>
    </lineage>
</organism>
<gene>
    <name evidence="1" type="ORF">LCPAC304_06350</name>
</gene>
<accession>A0A481Z8R7</accession>
<reference evidence="1" key="1">
    <citation type="journal article" date="2019" name="MBio">
        <title>Virus Genomes from Deep Sea Sediments Expand the Ocean Megavirome and Support Independent Origins of Viral Gigantism.</title>
        <authorList>
            <person name="Backstrom D."/>
            <person name="Yutin N."/>
            <person name="Jorgensen S.L."/>
            <person name="Dharamshi J."/>
            <person name="Homa F."/>
            <person name="Zaremba-Niedwiedzka K."/>
            <person name="Spang A."/>
            <person name="Wolf Y.I."/>
            <person name="Koonin E.V."/>
            <person name="Ettema T.J."/>
        </authorList>
    </citation>
    <scope>NUCLEOTIDE SEQUENCE</scope>
</reference>
<evidence type="ECO:0000313" key="1">
    <source>
        <dbReference type="EMBL" id="QBK92288.1"/>
    </source>
</evidence>
<dbReference type="EMBL" id="MK500572">
    <property type="protein sequence ID" value="QBK92288.1"/>
    <property type="molecule type" value="Genomic_DNA"/>
</dbReference>
<name>A0A481Z8R7_9VIRU</name>
<sequence>MRMDVLGIHGRQLKHPEMDILRVYNMLMRMDALGMDGQQLMHPKGDI</sequence>
<protein>
    <submittedName>
        <fullName evidence="1">Uncharacterized protein</fullName>
    </submittedName>
</protein>
<proteinExistence type="predicted"/>